<reference evidence="1 2" key="1">
    <citation type="submission" date="2012-06" db="EMBL/GenBank/DDBJ databases">
        <title>Complete sequence of Sulfurospirillum barnesii SES-3.</title>
        <authorList>
            <consortium name="US DOE Joint Genome Institute"/>
            <person name="Lucas S."/>
            <person name="Han J."/>
            <person name="Lapidus A."/>
            <person name="Cheng J.-F."/>
            <person name="Goodwin L."/>
            <person name="Pitluck S."/>
            <person name="Peters L."/>
            <person name="Ovchinnikova G."/>
            <person name="Lu M."/>
            <person name="Detter J.C."/>
            <person name="Han C."/>
            <person name="Tapia R."/>
            <person name="Land M."/>
            <person name="Hauser L."/>
            <person name="Kyrpides N."/>
            <person name="Ivanova N."/>
            <person name="Pagani I."/>
            <person name="Stolz J."/>
            <person name="Arkin A."/>
            <person name="Dehal P."/>
            <person name="Oremland R."/>
            <person name="Saltikov C."/>
            <person name="Basu P."/>
            <person name="Hollibaugh J."/>
            <person name="Newman D."/>
            <person name="Stolyar S."/>
            <person name="Hazen T."/>
            <person name="Woyke T."/>
        </authorList>
    </citation>
    <scope>NUCLEOTIDE SEQUENCE [LARGE SCALE GENOMIC DNA]</scope>
    <source>
        <strain evidence="2">ATCC 700032 / DSM 10660 / SES-3</strain>
    </source>
</reference>
<dbReference type="STRING" id="760154.Sulba_1901"/>
<dbReference type="HOGENOM" id="CLU_1102337_0_0_7"/>
<dbReference type="OrthoDB" id="5540866at2"/>
<dbReference type="InterPro" id="IPR011009">
    <property type="entry name" value="Kinase-like_dom_sf"/>
</dbReference>
<dbReference type="KEGG" id="sba:Sulba_1901"/>
<dbReference type="Proteomes" id="UP000006176">
    <property type="component" value="Chromosome"/>
</dbReference>
<organism evidence="1 2">
    <name type="scientific">Sulfurospirillum barnesii (strain ATCC 700032 / DSM 10660 / SES-3)</name>
    <dbReference type="NCBI Taxonomy" id="760154"/>
    <lineage>
        <taxon>Bacteria</taxon>
        <taxon>Pseudomonadati</taxon>
        <taxon>Campylobacterota</taxon>
        <taxon>Epsilonproteobacteria</taxon>
        <taxon>Campylobacterales</taxon>
        <taxon>Sulfurospirillaceae</taxon>
        <taxon>Sulfurospirillum</taxon>
    </lineage>
</organism>
<keyword evidence="1" id="KW-0418">Kinase</keyword>
<protein>
    <submittedName>
        <fullName evidence="1">Lipopolysaccharide kinase (Kdo/WaaP) family</fullName>
    </submittedName>
</protein>
<keyword evidence="1" id="KW-0808">Transferase</keyword>
<dbReference type="Gene3D" id="1.10.510.10">
    <property type="entry name" value="Transferase(Phosphotransferase) domain 1"/>
    <property type="match status" value="1"/>
</dbReference>
<keyword evidence="2" id="KW-1185">Reference proteome</keyword>
<dbReference type="PATRIC" id="fig|760154.4.peg.1898"/>
<evidence type="ECO:0000313" key="2">
    <source>
        <dbReference type="Proteomes" id="UP000006176"/>
    </source>
</evidence>
<name>I3XZ07_SULBS</name>
<dbReference type="Pfam" id="PF06293">
    <property type="entry name" value="Kdo"/>
    <property type="match status" value="1"/>
</dbReference>
<gene>
    <name evidence="1" type="ordered locus">Sulba_1901</name>
</gene>
<dbReference type="EMBL" id="CP003333">
    <property type="protein sequence ID" value="AFL69181.1"/>
    <property type="molecule type" value="Genomic_DNA"/>
</dbReference>
<sequence length="252" mass="29534">MPKIIPFETVSPEEYALLEYVFDAVSKDMLLQIAEKSIATGRKNHQLFIVSHHSKRYFVKIFHASKHAKWARRVELGLKDIFSSGAKRCFEGSAMLYRNGIPTARPIGYFSMASLPWNKKSVAIFEAIEDAKELKELYVNHESFFEELFMSMAECTKKMHDANIRHTDIVLHNFLVKEECGAQKLYLIDTDKVHYAGLSRMSYLTKTFFDMHCIRRIEVNEREVVLFLKHYFGKHYTPFWGKVLSFWSKKSR</sequence>
<evidence type="ECO:0000313" key="1">
    <source>
        <dbReference type="EMBL" id="AFL69181.1"/>
    </source>
</evidence>
<dbReference type="AlphaFoldDB" id="I3XZ07"/>
<dbReference type="GO" id="GO:0016301">
    <property type="term" value="F:kinase activity"/>
    <property type="evidence" value="ECO:0007669"/>
    <property type="project" value="UniProtKB-KW"/>
</dbReference>
<dbReference type="RefSeq" id="WP_014770057.1">
    <property type="nucleotide sequence ID" value="NC_018002.1"/>
</dbReference>
<accession>I3XZ07</accession>
<proteinExistence type="predicted"/>
<dbReference type="SUPFAM" id="SSF56112">
    <property type="entry name" value="Protein kinase-like (PK-like)"/>
    <property type="match status" value="1"/>
</dbReference>
<dbReference type="eggNOG" id="COG0515">
    <property type="taxonomic scope" value="Bacteria"/>
</dbReference>